<dbReference type="Pfam" id="PF14791">
    <property type="entry name" value="DNA_pol_B_thumb"/>
    <property type="match status" value="1"/>
</dbReference>
<dbReference type="InterPro" id="IPR043519">
    <property type="entry name" value="NT_sf"/>
</dbReference>
<keyword evidence="1" id="KW-0808">Transferase</keyword>
<dbReference type="AlphaFoldDB" id="A0A6C0LJ65"/>
<evidence type="ECO:0000259" key="3">
    <source>
        <dbReference type="Pfam" id="PF14791"/>
    </source>
</evidence>
<dbReference type="GO" id="GO:0003887">
    <property type="term" value="F:DNA-directed DNA polymerase activity"/>
    <property type="evidence" value="ECO:0007669"/>
    <property type="project" value="InterPro"/>
</dbReference>
<dbReference type="InterPro" id="IPR037160">
    <property type="entry name" value="DNA_Pol_thumb_sf"/>
</dbReference>
<dbReference type="InterPro" id="IPR029398">
    <property type="entry name" value="PolB_thumb"/>
</dbReference>
<dbReference type="GO" id="GO:0005634">
    <property type="term" value="C:nucleus"/>
    <property type="evidence" value="ECO:0007669"/>
    <property type="project" value="TreeGrafter"/>
</dbReference>
<protein>
    <recommendedName>
        <fullName evidence="3">DNA polymerase beta thumb domain-containing protein</fullName>
    </recommendedName>
</protein>
<dbReference type="SUPFAM" id="SSF81301">
    <property type="entry name" value="Nucleotidyltransferase"/>
    <property type="match status" value="1"/>
</dbReference>
<dbReference type="Gene3D" id="3.30.460.10">
    <property type="entry name" value="Beta Polymerase, domain 2"/>
    <property type="match status" value="1"/>
</dbReference>
<organism evidence="4">
    <name type="scientific">viral metagenome</name>
    <dbReference type="NCBI Taxonomy" id="1070528"/>
    <lineage>
        <taxon>unclassified sequences</taxon>
        <taxon>metagenomes</taxon>
        <taxon>organismal metagenomes</taxon>
    </lineage>
</organism>
<reference evidence="4" key="1">
    <citation type="journal article" date="2020" name="Nature">
        <title>Giant virus diversity and host interactions through global metagenomics.</title>
        <authorList>
            <person name="Schulz F."/>
            <person name="Roux S."/>
            <person name="Paez-Espino D."/>
            <person name="Jungbluth S."/>
            <person name="Walsh D.A."/>
            <person name="Denef V.J."/>
            <person name="McMahon K.D."/>
            <person name="Konstantinidis K.T."/>
            <person name="Eloe-Fadrosh E.A."/>
            <person name="Kyrpides N.C."/>
            <person name="Woyke T."/>
        </authorList>
    </citation>
    <scope>NUCLEOTIDE SEQUENCE</scope>
    <source>
        <strain evidence="4">GVMAG-M-3300027833-19</strain>
    </source>
</reference>
<evidence type="ECO:0000313" key="4">
    <source>
        <dbReference type="EMBL" id="QHU30470.1"/>
    </source>
</evidence>
<keyword evidence="2" id="KW-0548">Nucleotidyltransferase</keyword>
<accession>A0A6C0LJ65</accession>
<dbReference type="PANTHER" id="PTHR11276">
    <property type="entry name" value="DNA POLYMERASE TYPE-X FAMILY MEMBER"/>
    <property type="match status" value="1"/>
</dbReference>
<dbReference type="Gene3D" id="3.30.210.10">
    <property type="entry name" value="DNA polymerase, thumb domain"/>
    <property type="match status" value="1"/>
</dbReference>
<dbReference type="EMBL" id="MN740509">
    <property type="protein sequence ID" value="QHU30470.1"/>
    <property type="molecule type" value="Genomic_DNA"/>
</dbReference>
<sequence length="168" mass="19819">MDYNDAKKYAKAIKKGIRSDENKFKLNIVGSLARKEDKIKDIDFLLTTDRFKEDMLETLYFTEASNIVITKKYGCGDRKCSLKILLKKYDKSLKIDIFYSTKIEEPFAMLAWIGPRLYNIRLRNKAKTRGLLLNQYGLYKNDKRIRNIKTQSDIQRYIDVTVRSPTQR</sequence>
<evidence type="ECO:0000256" key="2">
    <source>
        <dbReference type="ARBA" id="ARBA00022695"/>
    </source>
</evidence>
<evidence type="ECO:0000256" key="1">
    <source>
        <dbReference type="ARBA" id="ARBA00022679"/>
    </source>
</evidence>
<dbReference type="InterPro" id="IPR022312">
    <property type="entry name" value="DNA_pol_X"/>
</dbReference>
<dbReference type="GO" id="GO:0006303">
    <property type="term" value="P:double-strand break repair via nonhomologous end joining"/>
    <property type="evidence" value="ECO:0007669"/>
    <property type="project" value="TreeGrafter"/>
</dbReference>
<proteinExistence type="predicted"/>
<dbReference type="PANTHER" id="PTHR11276:SF28">
    <property type="entry name" value="DNA POLYMERASE LAMBDA"/>
    <property type="match status" value="1"/>
</dbReference>
<name>A0A6C0LJ65_9ZZZZ</name>
<feature type="domain" description="DNA polymerase beta thumb" evidence="3">
    <location>
        <begin position="108"/>
        <end position="168"/>
    </location>
</feature>
<dbReference type="GO" id="GO:0003677">
    <property type="term" value="F:DNA binding"/>
    <property type="evidence" value="ECO:0007669"/>
    <property type="project" value="InterPro"/>
</dbReference>